<evidence type="ECO:0000313" key="10">
    <source>
        <dbReference type="EMBL" id="GAV21761.1"/>
    </source>
</evidence>
<evidence type="ECO:0000256" key="4">
    <source>
        <dbReference type="ARBA" id="ARBA00022605"/>
    </source>
</evidence>
<organism evidence="10 11">
    <name type="scientific">Carboxydothermus pertinax</name>
    <dbReference type="NCBI Taxonomy" id="870242"/>
    <lineage>
        <taxon>Bacteria</taxon>
        <taxon>Bacillati</taxon>
        <taxon>Bacillota</taxon>
        <taxon>Clostridia</taxon>
        <taxon>Thermoanaerobacterales</taxon>
        <taxon>Thermoanaerobacteraceae</taxon>
        <taxon>Carboxydothermus</taxon>
    </lineage>
</organism>
<proteinExistence type="inferred from homology"/>
<evidence type="ECO:0000256" key="1">
    <source>
        <dbReference type="ARBA" id="ARBA00004970"/>
    </source>
</evidence>
<accession>A0A1L8CS58</accession>
<dbReference type="CDD" id="cd12110">
    <property type="entry name" value="PHP_HisPPase_Hisj_like"/>
    <property type="match status" value="1"/>
</dbReference>
<evidence type="ECO:0000256" key="3">
    <source>
        <dbReference type="ARBA" id="ARBA00013085"/>
    </source>
</evidence>
<dbReference type="Pfam" id="PF02811">
    <property type="entry name" value="PHP"/>
    <property type="match status" value="1"/>
</dbReference>
<dbReference type="InterPro" id="IPR004013">
    <property type="entry name" value="PHP_dom"/>
</dbReference>
<dbReference type="InterPro" id="IPR003141">
    <property type="entry name" value="Pol/His_phosphatase_N"/>
</dbReference>
<keyword evidence="11" id="KW-1185">Reference proteome</keyword>
<comment type="pathway">
    <text evidence="1 8">Amino-acid biosynthesis; L-histidine biosynthesis; L-histidine from 5-phospho-alpha-D-ribose 1-diphosphate: step 8/9.</text>
</comment>
<evidence type="ECO:0000256" key="6">
    <source>
        <dbReference type="ARBA" id="ARBA00023102"/>
    </source>
</evidence>
<keyword evidence="4 8" id="KW-0028">Amino-acid biosynthesis</keyword>
<dbReference type="RefSeq" id="WP_075858215.1">
    <property type="nucleotide sequence ID" value="NZ_BDJK01000006.1"/>
</dbReference>
<dbReference type="NCBIfam" id="TIGR01856">
    <property type="entry name" value="hisJ_fam"/>
    <property type="match status" value="1"/>
</dbReference>
<dbReference type="NCBIfam" id="NF005596">
    <property type="entry name" value="PRK07328.1"/>
    <property type="match status" value="1"/>
</dbReference>
<dbReference type="Proteomes" id="UP000187485">
    <property type="component" value="Unassembled WGS sequence"/>
</dbReference>
<name>A0A1L8CS58_9THEO</name>
<evidence type="ECO:0000313" key="11">
    <source>
        <dbReference type="Proteomes" id="UP000187485"/>
    </source>
</evidence>
<comment type="caution">
    <text evidence="10">The sequence shown here is derived from an EMBL/GenBank/DDBJ whole genome shotgun (WGS) entry which is preliminary data.</text>
</comment>
<sequence>MIDLHVHSVYSGHGEGEFEDYLQKAQEKGIRELGFSEHFPMALYGKDFPGYSMDVINWPHYLTRLDRLKETYPFLKIGLEVDYFPECEAELKKVLRGLPVDYLIGSVHFIDNWPFDSPTEIANYRGMDLKELTAKYFSLVKKVVRAGIFNIIGHLDLIKKFGLINFELIEPHIKEVLLELKNSGMVMEINTAGFRYPAKEQYPSKIIIEEAVREKIPLTTGSDAHKPEHLAYKFPEIYQMLEEIGVKNLTIFENRKAREIPLSRP</sequence>
<dbReference type="InterPro" id="IPR016195">
    <property type="entry name" value="Pol/histidinol_Pase-like"/>
</dbReference>
<dbReference type="OrthoDB" id="9775255at2"/>
<dbReference type="SMART" id="SM00481">
    <property type="entry name" value="POLIIIAc"/>
    <property type="match status" value="1"/>
</dbReference>
<dbReference type="Gene3D" id="3.20.20.140">
    <property type="entry name" value="Metal-dependent hydrolases"/>
    <property type="match status" value="1"/>
</dbReference>
<dbReference type="STRING" id="870242.cpu_02710"/>
<comment type="catalytic activity">
    <reaction evidence="7 8">
        <text>L-histidinol phosphate + H2O = L-histidinol + phosphate</text>
        <dbReference type="Rhea" id="RHEA:14465"/>
        <dbReference type="ChEBI" id="CHEBI:15377"/>
        <dbReference type="ChEBI" id="CHEBI:43474"/>
        <dbReference type="ChEBI" id="CHEBI:57699"/>
        <dbReference type="ChEBI" id="CHEBI:57980"/>
        <dbReference type="EC" id="3.1.3.15"/>
    </reaction>
</comment>
<dbReference type="InterPro" id="IPR010140">
    <property type="entry name" value="Histidinol_P_phosphatase_HisJ"/>
</dbReference>
<dbReference type="EMBL" id="BDJK01000006">
    <property type="protein sequence ID" value="GAV21761.1"/>
    <property type="molecule type" value="Genomic_DNA"/>
</dbReference>
<dbReference type="EC" id="3.1.3.15" evidence="3 8"/>
<protein>
    <recommendedName>
        <fullName evidence="3 8">Histidinol-phosphatase</fullName>
        <shortName evidence="8">HolPase</shortName>
        <ecNumber evidence="3 8">3.1.3.15</ecNumber>
    </recommendedName>
</protein>
<evidence type="ECO:0000259" key="9">
    <source>
        <dbReference type="SMART" id="SM00481"/>
    </source>
</evidence>
<keyword evidence="5 8" id="KW-0378">Hydrolase</keyword>
<dbReference type="UniPathway" id="UPA00031">
    <property type="reaction ID" value="UER00013"/>
</dbReference>
<dbReference type="AlphaFoldDB" id="A0A1L8CS58"/>
<dbReference type="PANTHER" id="PTHR21039:SF0">
    <property type="entry name" value="HISTIDINOL-PHOSPHATASE"/>
    <property type="match status" value="1"/>
</dbReference>
<dbReference type="PANTHER" id="PTHR21039">
    <property type="entry name" value="HISTIDINOL PHOSPHATASE-RELATED"/>
    <property type="match status" value="1"/>
</dbReference>
<dbReference type="GO" id="GO:0005737">
    <property type="term" value="C:cytoplasm"/>
    <property type="evidence" value="ECO:0007669"/>
    <property type="project" value="TreeGrafter"/>
</dbReference>
<evidence type="ECO:0000256" key="2">
    <source>
        <dbReference type="ARBA" id="ARBA00009152"/>
    </source>
</evidence>
<dbReference type="GO" id="GO:0004401">
    <property type="term" value="F:histidinol-phosphatase activity"/>
    <property type="evidence" value="ECO:0007669"/>
    <property type="project" value="UniProtKB-UniRule"/>
</dbReference>
<keyword evidence="6 8" id="KW-0368">Histidine biosynthesis</keyword>
<evidence type="ECO:0000256" key="8">
    <source>
        <dbReference type="RuleBase" id="RU366003"/>
    </source>
</evidence>
<feature type="domain" description="Polymerase/histidinol phosphatase N-terminal" evidence="9">
    <location>
        <begin position="2"/>
        <end position="57"/>
    </location>
</feature>
<dbReference type="GO" id="GO:0000105">
    <property type="term" value="P:L-histidine biosynthetic process"/>
    <property type="evidence" value="ECO:0007669"/>
    <property type="project" value="UniProtKB-UniRule"/>
</dbReference>
<gene>
    <name evidence="10" type="ORF">cpu_02710</name>
</gene>
<reference evidence="11" key="1">
    <citation type="submission" date="2016-12" db="EMBL/GenBank/DDBJ databases">
        <title>Draft Genome Sequences od Carboxydothermus pertinax and islandicus, Hydrogenogenic Carboxydotrophic Bacteria.</title>
        <authorList>
            <person name="Fukuyama Y."/>
            <person name="Ohmae K."/>
            <person name="Yoneda Y."/>
            <person name="Yoshida T."/>
            <person name="Sako Y."/>
        </authorList>
    </citation>
    <scope>NUCLEOTIDE SEQUENCE [LARGE SCALE GENOMIC DNA]</scope>
    <source>
        <strain evidence="11">Ug1</strain>
    </source>
</reference>
<evidence type="ECO:0000256" key="7">
    <source>
        <dbReference type="ARBA" id="ARBA00049158"/>
    </source>
</evidence>
<dbReference type="SUPFAM" id="SSF89550">
    <property type="entry name" value="PHP domain-like"/>
    <property type="match status" value="1"/>
</dbReference>
<comment type="similarity">
    <text evidence="2 8">Belongs to the PHP hydrolase family. HisK subfamily.</text>
</comment>
<evidence type="ECO:0000256" key="5">
    <source>
        <dbReference type="ARBA" id="ARBA00022801"/>
    </source>
</evidence>